<feature type="region of interest" description="Disordered" evidence="1">
    <location>
        <begin position="56"/>
        <end position="148"/>
    </location>
</feature>
<dbReference type="VEuPathDB" id="ToxoDB:cyc_06416"/>
<evidence type="ECO:0000256" key="1">
    <source>
        <dbReference type="SAM" id="MobiDB-lite"/>
    </source>
</evidence>
<feature type="region of interest" description="Disordered" evidence="1">
    <location>
        <begin position="193"/>
        <end position="228"/>
    </location>
</feature>
<feature type="compositionally biased region" description="Basic and acidic residues" evidence="1">
    <location>
        <begin position="203"/>
        <end position="228"/>
    </location>
</feature>
<sequence>MPSETLPPTRRIRDCCPKSEPMKRLKENAVKRAQSIKKRRKLELVEDLLRQHCAGMWSDSEEDTKASCTSLPVHVRDDHEDAVNQDETDESNSTRLPFPSQPQKRKGIDVGNPRKLTAAAATSASPEDVTRPELQRRKHQGANADNANVKPFCCDREREQQGFRADIRPLERQVKGREEWGGASHSRSLHLLRKLGGLSPSGESKEATDTARGMDSKGHSNGPGRDKELQAELQKEFDATVHDIRNLVYPHLGRFQRRQFVAASLRALGIAPNKTQKMPLPELRSRKKATTAALRARWAEAKVLGVRLIIVLGQCSNALKQSVTHLGKSGAGRENPGVIDSRHVSVVICSPK</sequence>
<dbReference type="EMBL" id="JROU02000684">
    <property type="protein sequence ID" value="OEH78583.1"/>
    <property type="molecule type" value="Genomic_DNA"/>
</dbReference>
<comment type="caution">
    <text evidence="2">The sequence shown here is derived from an EMBL/GenBank/DDBJ whole genome shotgun (WGS) entry which is preliminary data.</text>
</comment>
<name>A0A1D3D561_9EIME</name>
<dbReference type="InterPro" id="IPR027973">
    <property type="entry name" value="FSAF1-like"/>
</dbReference>
<proteinExistence type="predicted"/>
<dbReference type="Proteomes" id="UP000095192">
    <property type="component" value="Unassembled WGS sequence"/>
</dbReference>
<dbReference type="InParanoid" id="A0A1D3D561"/>
<organism evidence="2 3">
    <name type="scientific">Cyclospora cayetanensis</name>
    <dbReference type="NCBI Taxonomy" id="88456"/>
    <lineage>
        <taxon>Eukaryota</taxon>
        <taxon>Sar</taxon>
        <taxon>Alveolata</taxon>
        <taxon>Apicomplexa</taxon>
        <taxon>Conoidasida</taxon>
        <taxon>Coccidia</taxon>
        <taxon>Eucoccidiorida</taxon>
        <taxon>Eimeriorina</taxon>
        <taxon>Eimeriidae</taxon>
        <taxon>Cyclospora</taxon>
    </lineage>
</organism>
<reference evidence="2 3" key="1">
    <citation type="journal article" date="2016" name="BMC Genomics">
        <title>Comparative genomics reveals Cyclospora cayetanensis possesses coccidia-like metabolism and invasion components but unique surface antigens.</title>
        <authorList>
            <person name="Liu S."/>
            <person name="Wang L."/>
            <person name="Zheng H."/>
            <person name="Xu Z."/>
            <person name="Roellig D.M."/>
            <person name="Li N."/>
            <person name="Frace M.A."/>
            <person name="Tang K."/>
            <person name="Arrowood M.J."/>
            <person name="Moss D.M."/>
            <person name="Zhang L."/>
            <person name="Feng Y."/>
            <person name="Xiao L."/>
        </authorList>
    </citation>
    <scope>NUCLEOTIDE SEQUENCE [LARGE SCALE GENOMIC DNA]</scope>
    <source>
        <strain evidence="2 3">CHN_HEN01</strain>
    </source>
</reference>
<accession>A0A1D3D561</accession>
<keyword evidence="3" id="KW-1185">Reference proteome</keyword>
<evidence type="ECO:0000313" key="2">
    <source>
        <dbReference type="EMBL" id="OEH78583.1"/>
    </source>
</evidence>
<dbReference type="Pfam" id="PF15375">
    <property type="entry name" value="FSAF1"/>
    <property type="match status" value="1"/>
</dbReference>
<dbReference type="VEuPathDB" id="ToxoDB:LOC34622584"/>
<protein>
    <submittedName>
        <fullName evidence="2">Uncharacterized protein</fullName>
    </submittedName>
</protein>
<dbReference type="AlphaFoldDB" id="A0A1D3D561"/>
<gene>
    <name evidence="2" type="ORF">cyc_06416</name>
</gene>
<evidence type="ECO:0000313" key="3">
    <source>
        <dbReference type="Proteomes" id="UP000095192"/>
    </source>
</evidence>